<dbReference type="InterPro" id="IPR013196">
    <property type="entry name" value="HTH_11"/>
</dbReference>
<keyword evidence="3" id="KW-0067">ATP-binding</keyword>
<dbReference type="InterPro" id="IPR004143">
    <property type="entry name" value="BPL_LPL_catalytic"/>
</dbReference>
<dbReference type="SUPFAM" id="SSF50037">
    <property type="entry name" value="C-terminal domain of transcriptional repressors"/>
    <property type="match status" value="1"/>
</dbReference>
<evidence type="ECO:0000256" key="1">
    <source>
        <dbReference type="ARBA" id="ARBA00022598"/>
    </source>
</evidence>
<dbReference type="InterPro" id="IPR036390">
    <property type="entry name" value="WH_DNA-bd_sf"/>
</dbReference>
<keyword evidence="10" id="KW-1185">Reference proteome</keyword>
<evidence type="ECO:0000256" key="2">
    <source>
        <dbReference type="ARBA" id="ARBA00022741"/>
    </source>
</evidence>
<dbReference type="GO" id="GO:0004077">
    <property type="term" value="F:biotin--[biotin carboxyl-carrier protein] ligase activity"/>
    <property type="evidence" value="ECO:0007669"/>
    <property type="project" value="UniProtKB-EC"/>
</dbReference>
<dbReference type="RefSeq" id="WP_252442009.1">
    <property type="nucleotide sequence ID" value="NZ_JAMWYK010000001.1"/>
</dbReference>
<gene>
    <name evidence="9" type="ORF">NFX39_00510</name>
</gene>
<dbReference type="NCBIfam" id="TIGR00121">
    <property type="entry name" value="birA_ligase"/>
    <property type="match status" value="1"/>
</dbReference>
<dbReference type="Gene3D" id="3.30.930.10">
    <property type="entry name" value="Bira Bifunctional Protein, Domain 2"/>
    <property type="match status" value="1"/>
</dbReference>
<name>A0ABT0ZNP5_9LACO</name>
<dbReference type="InterPro" id="IPR004408">
    <property type="entry name" value="Biotin_CoA_COase_ligase"/>
</dbReference>
<dbReference type="PANTHER" id="PTHR12835:SF5">
    <property type="entry name" value="BIOTIN--PROTEIN LIGASE"/>
    <property type="match status" value="1"/>
</dbReference>
<dbReference type="Gene3D" id="1.10.10.10">
    <property type="entry name" value="Winged helix-like DNA-binding domain superfamily/Winged helix DNA-binding domain"/>
    <property type="match status" value="1"/>
</dbReference>
<protein>
    <recommendedName>
        <fullName evidence="5">biotin--[biotin carboxyl-carrier protein] ligase</fullName>
        <ecNumber evidence="5">6.3.4.15</ecNumber>
    </recommendedName>
</protein>
<dbReference type="Pfam" id="PF03099">
    <property type="entry name" value="BPL_LplA_LipB"/>
    <property type="match status" value="1"/>
</dbReference>
<sequence>MADAKLKTKDRVLQDLLEHVGSYVSGDQLAQDLDISRESVWKAVKSLQKDGHVITSKKKTGYAYMRSNHIDQRVVTHYLNGLSHGKQAFDKIEIVENTASTQTDAKDYLAKHPAENPTLFSSRTMGAGYGRRGRAFFAPKDHGLYISLSLPIKEKNQVVASLLTTSAAVVIAQVIEQNFPKVSVDLKWVNDLIINRHKVGGIITEAVFDMETQQYTALVIGFFVNILPADYPDEISQKAGSVLTTKEAWVDWNLLLAQFTLALIKMGDDYLDGRYLEDYRKRSLLIGKSVSVQVGQDVIAGEVQGVSDQAGLEIKQDDGSVKTLYAGEVTKVKLLENLNL</sequence>
<evidence type="ECO:0000256" key="4">
    <source>
        <dbReference type="ARBA" id="ARBA00023267"/>
    </source>
</evidence>
<dbReference type="InterPro" id="IPR036388">
    <property type="entry name" value="WH-like_DNA-bd_sf"/>
</dbReference>
<keyword evidence="4" id="KW-0092">Biotin</keyword>
<organism evidence="9 10">
    <name type="scientific">Fructobacillus apis</name>
    <dbReference type="NCBI Taxonomy" id="2935017"/>
    <lineage>
        <taxon>Bacteria</taxon>
        <taxon>Bacillati</taxon>
        <taxon>Bacillota</taxon>
        <taxon>Bacilli</taxon>
        <taxon>Lactobacillales</taxon>
        <taxon>Lactobacillaceae</taxon>
        <taxon>Fructobacillus</taxon>
    </lineage>
</organism>
<dbReference type="Proteomes" id="UP001523234">
    <property type="component" value="Unassembled WGS sequence"/>
</dbReference>
<feature type="domain" description="Biotin protein ligase C-terminal" evidence="6">
    <location>
        <begin position="286"/>
        <end position="329"/>
    </location>
</feature>
<proteinExistence type="predicted"/>
<evidence type="ECO:0000259" key="7">
    <source>
        <dbReference type="Pfam" id="PF03099"/>
    </source>
</evidence>
<evidence type="ECO:0000259" key="6">
    <source>
        <dbReference type="Pfam" id="PF02237"/>
    </source>
</evidence>
<dbReference type="InterPro" id="IPR003142">
    <property type="entry name" value="BPL_C"/>
</dbReference>
<comment type="caution">
    <text evidence="9">The sequence shown here is derived from an EMBL/GenBank/DDBJ whole genome shotgun (WGS) entry which is preliminary data.</text>
</comment>
<feature type="domain" description="BPL/LPL catalytic" evidence="7">
    <location>
        <begin position="98"/>
        <end position="220"/>
    </location>
</feature>
<dbReference type="Pfam" id="PF02237">
    <property type="entry name" value="BPL_C"/>
    <property type="match status" value="1"/>
</dbReference>
<accession>A0ABT0ZNP5</accession>
<dbReference type="EMBL" id="JAMWYK010000001">
    <property type="protein sequence ID" value="MCO0831578.1"/>
    <property type="molecule type" value="Genomic_DNA"/>
</dbReference>
<dbReference type="Pfam" id="PF08279">
    <property type="entry name" value="HTH_11"/>
    <property type="match status" value="1"/>
</dbReference>
<evidence type="ECO:0000259" key="8">
    <source>
        <dbReference type="Pfam" id="PF08279"/>
    </source>
</evidence>
<evidence type="ECO:0000256" key="5">
    <source>
        <dbReference type="ARBA" id="ARBA00024227"/>
    </source>
</evidence>
<dbReference type="PANTHER" id="PTHR12835">
    <property type="entry name" value="BIOTIN PROTEIN LIGASE"/>
    <property type="match status" value="1"/>
</dbReference>
<keyword evidence="2" id="KW-0547">Nucleotide-binding</keyword>
<dbReference type="SUPFAM" id="SSF55681">
    <property type="entry name" value="Class II aaRS and biotin synthetases"/>
    <property type="match status" value="1"/>
</dbReference>
<dbReference type="Gene3D" id="2.30.30.100">
    <property type="match status" value="1"/>
</dbReference>
<reference evidence="9 10" key="1">
    <citation type="submission" date="2022-06" db="EMBL/GenBank/DDBJ databases">
        <title>Fructobacillus taiwanensis sp. nov., isolated from the honeybee.</title>
        <authorList>
            <person name="Chen Y.-S."/>
            <person name="Wang L.-T."/>
            <person name="Lee Y.-S."/>
            <person name="Chang Y.-C."/>
            <person name="Wu H.-C."/>
            <person name="Liao C.-Y."/>
            <person name="Chen W.-H."/>
            <person name="Deng J.-N."/>
            <person name="Wang Y.-H."/>
        </authorList>
    </citation>
    <scope>NUCLEOTIDE SEQUENCE [LARGE SCALE GENOMIC DNA]</scope>
    <source>
        <strain evidence="9 10">W13</strain>
    </source>
</reference>
<evidence type="ECO:0000256" key="3">
    <source>
        <dbReference type="ARBA" id="ARBA00022840"/>
    </source>
</evidence>
<dbReference type="InterPro" id="IPR045864">
    <property type="entry name" value="aa-tRNA-synth_II/BPL/LPL"/>
</dbReference>
<evidence type="ECO:0000313" key="10">
    <source>
        <dbReference type="Proteomes" id="UP001523234"/>
    </source>
</evidence>
<feature type="domain" description="Helix-turn-helix type 11" evidence="8">
    <location>
        <begin position="13"/>
        <end position="62"/>
    </location>
</feature>
<dbReference type="SUPFAM" id="SSF46785">
    <property type="entry name" value="Winged helix' DNA-binding domain"/>
    <property type="match status" value="1"/>
</dbReference>
<keyword evidence="1 9" id="KW-0436">Ligase</keyword>
<dbReference type="InterPro" id="IPR008988">
    <property type="entry name" value="Transcriptional_repressor_C"/>
</dbReference>
<evidence type="ECO:0000313" key="9">
    <source>
        <dbReference type="EMBL" id="MCO0831578.1"/>
    </source>
</evidence>
<dbReference type="EC" id="6.3.4.15" evidence="5"/>